<keyword evidence="6 12" id="KW-0812">Transmembrane</keyword>
<dbReference type="Pfam" id="PF00462">
    <property type="entry name" value="Glutaredoxin"/>
    <property type="match status" value="1"/>
</dbReference>
<dbReference type="PROSITE" id="PS51354">
    <property type="entry name" value="GLUTAREDOXIN_2"/>
    <property type="match status" value="1"/>
</dbReference>
<reference evidence="14 15" key="1">
    <citation type="submission" date="2024-07" db="EMBL/GenBank/DDBJ databases">
        <title>Section-level genome sequencing and comparative genomics of Aspergillus sections Usti and Cavernicolus.</title>
        <authorList>
            <consortium name="Lawrence Berkeley National Laboratory"/>
            <person name="Nybo J.L."/>
            <person name="Vesth T.C."/>
            <person name="Theobald S."/>
            <person name="Frisvad J.C."/>
            <person name="Larsen T.O."/>
            <person name="Kjaerboelling I."/>
            <person name="Rothschild-Mancinelli K."/>
            <person name="Lyhne E.K."/>
            <person name="Kogle M.E."/>
            <person name="Barry K."/>
            <person name="Clum A."/>
            <person name="Na H."/>
            <person name="Ledsgaard L."/>
            <person name="Lin J."/>
            <person name="Lipzen A."/>
            <person name="Kuo A."/>
            <person name="Riley R."/>
            <person name="Mondo S."/>
            <person name="Labutti K."/>
            <person name="Haridas S."/>
            <person name="Pangalinan J."/>
            <person name="Salamov A.A."/>
            <person name="Simmons B.A."/>
            <person name="Magnuson J.K."/>
            <person name="Chen J."/>
            <person name="Drula E."/>
            <person name="Henrissat B."/>
            <person name="Wiebenga A."/>
            <person name="Lubbers R.J."/>
            <person name="Gomes A.C."/>
            <person name="Makela M.R."/>
            <person name="Stajich J."/>
            <person name="Grigoriev I.V."/>
            <person name="Mortensen U.H."/>
            <person name="De Vries R.P."/>
            <person name="Baker S.E."/>
            <person name="Andersen M.R."/>
        </authorList>
    </citation>
    <scope>NUCLEOTIDE SEQUENCE [LARGE SCALE GENOMIC DNA]</scope>
    <source>
        <strain evidence="14 15">CBS 588.65</strain>
    </source>
</reference>
<comment type="catalytic activity">
    <reaction evidence="12">
        <text>an all-trans-polyprenyl diphosphate + 4-hydroxybenzoate = a 4-hydroxy-3-(all-trans-polyprenyl)benzoate + diphosphate</text>
        <dbReference type="Rhea" id="RHEA:44504"/>
        <dbReference type="Rhea" id="RHEA-COMP:9514"/>
        <dbReference type="Rhea" id="RHEA-COMP:9564"/>
        <dbReference type="ChEBI" id="CHEBI:17879"/>
        <dbReference type="ChEBI" id="CHEBI:33019"/>
        <dbReference type="ChEBI" id="CHEBI:58914"/>
        <dbReference type="ChEBI" id="CHEBI:78396"/>
        <dbReference type="EC" id="2.5.1.39"/>
    </reaction>
</comment>
<feature type="transmembrane region" description="Helical" evidence="12">
    <location>
        <begin position="198"/>
        <end position="217"/>
    </location>
</feature>
<keyword evidence="10" id="KW-0411">Iron-sulfur</keyword>
<name>A0ABR4HN76_9EURO</name>
<dbReference type="Gene3D" id="1.20.120.1780">
    <property type="entry name" value="UbiA prenyltransferase"/>
    <property type="match status" value="1"/>
</dbReference>
<evidence type="ECO:0000256" key="1">
    <source>
        <dbReference type="ARBA" id="ARBA00001946"/>
    </source>
</evidence>
<keyword evidence="12" id="KW-0414">Isoprene biosynthesis</keyword>
<keyword evidence="15" id="KW-1185">Reference proteome</keyword>
<dbReference type="PANTHER" id="PTHR11048">
    <property type="entry name" value="PRENYLTRANSFERASES"/>
    <property type="match status" value="1"/>
</dbReference>
<evidence type="ECO:0000256" key="10">
    <source>
        <dbReference type="ARBA" id="ARBA00023014"/>
    </source>
</evidence>
<comment type="subcellular location">
    <subcellularLocation>
        <location evidence="2">Membrane</location>
        <topology evidence="2">Multi-pass membrane protein</topology>
    </subcellularLocation>
    <subcellularLocation>
        <location evidence="12">Mitochondrion inner membrane</location>
        <topology evidence="12">Multi-pass membrane protein</topology>
        <orientation evidence="12">Matrix side</orientation>
    </subcellularLocation>
</comment>
<dbReference type="Gene3D" id="1.10.357.140">
    <property type="entry name" value="UbiA prenyltransferase"/>
    <property type="match status" value="1"/>
</dbReference>
<dbReference type="Gene3D" id="3.40.30.10">
    <property type="entry name" value="Glutaredoxin"/>
    <property type="match status" value="1"/>
</dbReference>
<evidence type="ECO:0000256" key="4">
    <source>
        <dbReference type="ARBA" id="ARBA00005985"/>
    </source>
</evidence>
<dbReference type="InterPro" id="IPR033658">
    <property type="entry name" value="GRX_PICOT-like"/>
</dbReference>
<keyword evidence="12" id="KW-0999">Mitochondrion inner membrane</keyword>
<dbReference type="InterPro" id="IPR002109">
    <property type="entry name" value="Glutaredoxin"/>
</dbReference>
<dbReference type="InterPro" id="IPR004480">
    <property type="entry name" value="Monothiol_GRX-rel"/>
</dbReference>
<gene>
    <name evidence="14" type="ORF">BJX63DRAFT_420150</name>
</gene>
<dbReference type="PANTHER" id="PTHR11048:SF28">
    <property type="entry name" value="4-HYDROXYBENZOATE POLYPRENYLTRANSFERASE, MITOCHONDRIAL"/>
    <property type="match status" value="1"/>
</dbReference>
<dbReference type="GO" id="GO:0016740">
    <property type="term" value="F:transferase activity"/>
    <property type="evidence" value="ECO:0007669"/>
    <property type="project" value="UniProtKB-KW"/>
</dbReference>
<dbReference type="SUPFAM" id="SSF52833">
    <property type="entry name" value="Thioredoxin-like"/>
    <property type="match status" value="1"/>
</dbReference>
<dbReference type="InterPro" id="IPR030470">
    <property type="entry name" value="UbiA_prenylTrfase_CS"/>
</dbReference>
<protein>
    <recommendedName>
        <fullName evidence="12">4-hydroxybenzoate polyprenyltransferase, mitochondrial</fullName>
        <shortName evidence="12">4-HB polyprenyltransferase</shortName>
        <ecNumber evidence="12">2.5.1.39</ecNumber>
    </recommendedName>
    <alternativeName>
        <fullName evidence="12">Para-hydroxybenzoate--polyprenyltransferase</fullName>
        <shortName evidence="12">PHB:PPT</shortName>
        <shortName evidence="12">PHB:polyprenyltransferase</shortName>
    </alternativeName>
</protein>
<evidence type="ECO:0000313" key="14">
    <source>
        <dbReference type="EMBL" id="KAL2816163.1"/>
    </source>
</evidence>
<dbReference type="InterPro" id="IPR044878">
    <property type="entry name" value="UbiA_sf"/>
</dbReference>
<evidence type="ECO:0000256" key="8">
    <source>
        <dbReference type="ARBA" id="ARBA00022989"/>
    </source>
</evidence>
<comment type="pathway">
    <text evidence="3">Secondary metabolite biosynthesis; terpenoid biosynthesis.</text>
</comment>
<dbReference type="EC" id="2.5.1.39" evidence="12"/>
<keyword evidence="7" id="KW-0479">Metal-binding</keyword>
<evidence type="ECO:0000256" key="9">
    <source>
        <dbReference type="ARBA" id="ARBA00023004"/>
    </source>
</evidence>
<keyword evidence="12" id="KW-0496">Mitochondrion</keyword>
<dbReference type="CDD" id="cd03028">
    <property type="entry name" value="GRX_PICOT_like"/>
    <property type="match status" value="1"/>
</dbReference>
<evidence type="ECO:0000256" key="11">
    <source>
        <dbReference type="ARBA" id="ARBA00023136"/>
    </source>
</evidence>
<dbReference type="NCBIfam" id="TIGR00365">
    <property type="entry name" value="Grx4 family monothiol glutaredoxin"/>
    <property type="match status" value="1"/>
</dbReference>
<dbReference type="PROSITE" id="PS00943">
    <property type="entry name" value="UBIA"/>
    <property type="match status" value="1"/>
</dbReference>
<evidence type="ECO:0000256" key="12">
    <source>
        <dbReference type="HAMAP-Rule" id="MF_03189"/>
    </source>
</evidence>
<organism evidence="14 15">
    <name type="scientific">Aspergillus granulosus</name>
    <dbReference type="NCBI Taxonomy" id="176169"/>
    <lineage>
        <taxon>Eukaryota</taxon>
        <taxon>Fungi</taxon>
        <taxon>Dikarya</taxon>
        <taxon>Ascomycota</taxon>
        <taxon>Pezizomycotina</taxon>
        <taxon>Eurotiomycetes</taxon>
        <taxon>Eurotiomycetidae</taxon>
        <taxon>Eurotiales</taxon>
        <taxon>Aspergillaceae</taxon>
        <taxon>Aspergillus</taxon>
        <taxon>Aspergillus subgen. Nidulantes</taxon>
    </lineage>
</organism>
<dbReference type="InterPro" id="IPR000537">
    <property type="entry name" value="UbiA_prenyltransferase"/>
</dbReference>
<evidence type="ECO:0000313" key="15">
    <source>
        <dbReference type="Proteomes" id="UP001610334"/>
    </source>
</evidence>
<accession>A0ABR4HN76</accession>
<feature type="transmembrane region" description="Helical" evidence="12">
    <location>
        <begin position="172"/>
        <end position="189"/>
    </location>
</feature>
<dbReference type="HAMAP" id="MF_01635">
    <property type="entry name" value="UbiA"/>
    <property type="match status" value="1"/>
</dbReference>
<comment type="pathway">
    <text evidence="12">Cofactor biosynthesis; ubiquinone biosynthesis.</text>
</comment>
<keyword evidence="11 12" id="KW-0472">Membrane</keyword>
<sequence length="481" mass="52329">MRFTNLLLLKPRNPHSLRYFSRSAVTRNDRALNHADNSSVSQYVPPQTGLIALLPRSWIPYAELVRLDKPAGTYYLFFPCAFSSLLAATMEPSVSPLHVLGTTCLFMAGALVMRGAGCAINDLWDRNLDPHVQRTKFRPIARGAISPGKAVIFTGTQLLVGLGILLQFPYQCLWYGIPSLLLVATYPLAKRVTYYPQAVLGLTFSWGAIMGFPALGIDLVTNTDALKAAAALYSSCVSWTILYDMIYAHMDIKDDVAAGIKSIALRHEHNTKAVLSGLAIVQVGLLAAAGVAAGAGPIFFISSCGSAALTLGIMIRKVQLKSTQSCWWWFKNGCLLTGGEKNQISRIPSAPRPQLATQLPSVIIQARLLSSETKAAIDKAVSSAPVVLFMKGTPETPQCGFSRASIQILGLQGVDPKKFVAFNVLEDPELRQGIKEYSDWPTIPQLYLEKEFVGGCDILMSMHQNGELSKLLEEKGVLVAE</sequence>
<dbReference type="NCBIfam" id="TIGR01474">
    <property type="entry name" value="ubiA_proteo"/>
    <property type="match status" value="1"/>
</dbReference>
<dbReference type="InterPro" id="IPR036249">
    <property type="entry name" value="Thioredoxin-like_sf"/>
</dbReference>
<proteinExistence type="inferred from homology"/>
<feature type="transmembrane region" description="Helical" evidence="12">
    <location>
        <begin position="229"/>
        <end position="252"/>
    </location>
</feature>
<feature type="transmembrane region" description="Helical" evidence="12">
    <location>
        <begin position="273"/>
        <end position="292"/>
    </location>
</feature>
<comment type="function">
    <text evidence="12">Catalyzes the prenylation of para-hydroxybenzoate (PHB) with an all-trans polyprenyl group. Mediates the second step in the final reaction sequence of coenzyme Q (CoQ) biosynthesis, which is the condensation of the polyisoprenoid side chain with PHB, generating the first membrane-bound Q intermediate.</text>
</comment>
<dbReference type="EMBL" id="JBFXLT010000024">
    <property type="protein sequence ID" value="KAL2816163.1"/>
    <property type="molecule type" value="Genomic_DNA"/>
</dbReference>
<evidence type="ECO:0000256" key="2">
    <source>
        <dbReference type="ARBA" id="ARBA00004141"/>
    </source>
</evidence>
<keyword evidence="9" id="KW-0408">Iron</keyword>
<keyword evidence="5 12" id="KW-0808">Transferase</keyword>
<evidence type="ECO:0000256" key="5">
    <source>
        <dbReference type="ARBA" id="ARBA00022679"/>
    </source>
</evidence>
<keyword evidence="8 12" id="KW-1133">Transmembrane helix</keyword>
<dbReference type="InterPro" id="IPR039653">
    <property type="entry name" value="Prenyltransferase"/>
</dbReference>
<dbReference type="Proteomes" id="UP001610334">
    <property type="component" value="Unassembled WGS sequence"/>
</dbReference>
<comment type="cofactor">
    <cofactor evidence="1 12">
        <name>Mg(2+)</name>
        <dbReference type="ChEBI" id="CHEBI:18420"/>
    </cofactor>
</comment>
<feature type="domain" description="Glutaredoxin" evidence="13">
    <location>
        <begin position="386"/>
        <end position="453"/>
    </location>
</feature>
<evidence type="ECO:0000259" key="13">
    <source>
        <dbReference type="Pfam" id="PF00462"/>
    </source>
</evidence>
<comment type="caution">
    <text evidence="14">The sequence shown here is derived from an EMBL/GenBank/DDBJ whole genome shotgun (WGS) entry which is preliminary data.</text>
</comment>
<dbReference type="CDD" id="cd13959">
    <property type="entry name" value="PT_UbiA_COQ2"/>
    <property type="match status" value="1"/>
</dbReference>
<evidence type="ECO:0000256" key="7">
    <source>
        <dbReference type="ARBA" id="ARBA00022723"/>
    </source>
</evidence>
<keyword evidence="12" id="KW-0831">Ubiquinone biosynthesis</keyword>
<comment type="similarity">
    <text evidence="4 12">Belongs to the UbiA prenyltransferase family.</text>
</comment>
<dbReference type="InterPro" id="IPR006370">
    <property type="entry name" value="HB_polyprenyltransferase-like"/>
</dbReference>
<evidence type="ECO:0000256" key="6">
    <source>
        <dbReference type="ARBA" id="ARBA00022692"/>
    </source>
</evidence>
<dbReference type="Pfam" id="PF01040">
    <property type="entry name" value="UbiA"/>
    <property type="match status" value="1"/>
</dbReference>
<evidence type="ECO:0000256" key="3">
    <source>
        <dbReference type="ARBA" id="ARBA00004721"/>
    </source>
</evidence>